<dbReference type="Pfam" id="PF17802">
    <property type="entry name" value="SpaA"/>
    <property type="match status" value="1"/>
</dbReference>
<feature type="non-terminal residue" evidence="3">
    <location>
        <position position="543"/>
    </location>
</feature>
<feature type="compositionally biased region" description="Pro residues" evidence="1">
    <location>
        <begin position="528"/>
        <end position="543"/>
    </location>
</feature>
<protein>
    <submittedName>
        <fullName evidence="3">Prealbumin-like fold domain-containing protein</fullName>
    </submittedName>
</protein>
<proteinExistence type="predicted"/>
<dbReference type="InterPro" id="IPR041033">
    <property type="entry name" value="SpaA_PFL_dom_1"/>
</dbReference>
<evidence type="ECO:0000313" key="4">
    <source>
        <dbReference type="Proteomes" id="UP001597453"/>
    </source>
</evidence>
<gene>
    <name evidence="3" type="ORF">ACFSUQ_01365</name>
</gene>
<comment type="caution">
    <text evidence="3">The sequence shown here is derived from an EMBL/GenBank/DDBJ whole genome shotgun (WGS) entry which is preliminary data.</text>
</comment>
<evidence type="ECO:0000259" key="2">
    <source>
        <dbReference type="Pfam" id="PF17802"/>
    </source>
</evidence>
<feature type="domain" description="SpaA-like prealbumin fold" evidence="2">
    <location>
        <begin position="396"/>
        <end position="501"/>
    </location>
</feature>
<name>A0ABW5RGC3_9MICO</name>
<dbReference type="Gene3D" id="2.60.40.10">
    <property type="entry name" value="Immunoglobulins"/>
    <property type="match status" value="1"/>
</dbReference>
<reference evidence="4" key="1">
    <citation type="journal article" date="2019" name="Int. J. Syst. Evol. Microbiol.">
        <title>The Global Catalogue of Microorganisms (GCM) 10K type strain sequencing project: providing services to taxonomists for standard genome sequencing and annotation.</title>
        <authorList>
            <consortium name="The Broad Institute Genomics Platform"/>
            <consortium name="The Broad Institute Genome Sequencing Center for Infectious Disease"/>
            <person name="Wu L."/>
            <person name="Ma J."/>
        </authorList>
    </citation>
    <scope>NUCLEOTIDE SEQUENCE [LARGE SCALE GENOMIC DNA]</scope>
    <source>
        <strain evidence="4">TISTR 1511</strain>
    </source>
</reference>
<accession>A0ABW5RGC3</accession>
<dbReference type="InterPro" id="IPR013783">
    <property type="entry name" value="Ig-like_fold"/>
</dbReference>
<feature type="region of interest" description="Disordered" evidence="1">
    <location>
        <begin position="517"/>
        <end position="543"/>
    </location>
</feature>
<evidence type="ECO:0000256" key="1">
    <source>
        <dbReference type="SAM" id="MobiDB-lite"/>
    </source>
</evidence>
<evidence type="ECO:0000313" key="3">
    <source>
        <dbReference type="EMBL" id="MFD2673957.1"/>
    </source>
</evidence>
<dbReference type="Proteomes" id="UP001597453">
    <property type="component" value="Unassembled WGS sequence"/>
</dbReference>
<organism evidence="3 4">
    <name type="scientific">Gulosibacter bifidus</name>
    <dbReference type="NCBI Taxonomy" id="272239"/>
    <lineage>
        <taxon>Bacteria</taxon>
        <taxon>Bacillati</taxon>
        <taxon>Actinomycetota</taxon>
        <taxon>Actinomycetes</taxon>
        <taxon>Micrococcales</taxon>
        <taxon>Microbacteriaceae</taxon>
        <taxon>Gulosibacter</taxon>
    </lineage>
</organism>
<keyword evidence="4" id="KW-1185">Reference proteome</keyword>
<dbReference type="RefSeq" id="WP_390279705.1">
    <property type="nucleotide sequence ID" value="NZ_JBHUNF010000001.1"/>
</dbReference>
<sequence length="543" mass="60258">MIQREGQDILITTNSGKVVNLSWTFNDMRNAWLAKKDSPEESEAVRTALNDQRYTSFFNPTRTQGTTGLGIIDFVLREDNQTGDLNLVIPFAGSWRNTGFNPGDTLYRSVKFHVNDGAAPIVSRADVAMFVFELPVVKGANGDWQASNQYRYGELRDLVIDGTPSPVFDSRESQITVDAAGKESAVWQNFYNRSTDGDHFTRHFQFAYDVPKDQLVQVQFRNNFRTTGISNSATTVFTRQQFERIPQVEVHHVLDKNYRELMGYEPTAALLTRPNKVALDRNADAAAPRQQRVGYLPLGIDELAPSVEAYNLQGLRVSPDSPFEQRLMNHDFPNYPISPTSEEWANSLNATVPGYVFVDDDLPDDTNLTYTYLPDPVTGEVLLRQHLYRTYRSIPGAVEIAKSDAATEAALAGAEFELWSADHTTKLTEATFTTDASGKVRLYNGDLAALADDESVRQLPQADSHGIIVTENGLLLEPGSYSLREVTVPEGYETPSEQAAFTDFTVAKRATEQERISAVSVGVTNTPVPGPSEPEPSEPEPSP</sequence>
<dbReference type="EMBL" id="JBHUNF010000001">
    <property type="protein sequence ID" value="MFD2673957.1"/>
    <property type="molecule type" value="Genomic_DNA"/>
</dbReference>